<evidence type="ECO:0000256" key="13">
    <source>
        <dbReference type="SAM" id="MobiDB-lite"/>
    </source>
</evidence>
<comment type="caution">
    <text evidence="14">The sequence shown here is derived from an EMBL/GenBank/DDBJ whole genome shotgun (WGS) entry which is preliminary data.</text>
</comment>
<keyword evidence="8" id="KW-0325">Glycoprotein</keyword>
<evidence type="ECO:0000256" key="3">
    <source>
        <dbReference type="ARBA" id="ARBA00022475"/>
    </source>
</evidence>
<keyword evidence="7 12" id="KW-0472">Membrane</keyword>
<evidence type="ECO:0000256" key="2">
    <source>
        <dbReference type="ARBA" id="ARBA00010260"/>
    </source>
</evidence>
<dbReference type="GO" id="GO:0090263">
    <property type="term" value="P:positive regulation of canonical Wnt signaling pathway"/>
    <property type="evidence" value="ECO:0007669"/>
    <property type="project" value="TreeGrafter"/>
</dbReference>
<dbReference type="PANTHER" id="PTHR10822:SF29">
    <property type="entry name" value="DIVISION ABNORMALLY DELAYED PROTEIN"/>
    <property type="match status" value="1"/>
</dbReference>
<evidence type="ECO:0000256" key="5">
    <source>
        <dbReference type="ARBA" id="ARBA00022729"/>
    </source>
</evidence>
<keyword evidence="15" id="KW-1185">Reference proteome</keyword>
<dbReference type="AlphaFoldDB" id="A0A4C1VM64"/>
<dbReference type="EMBL" id="BGZK01000368">
    <property type="protein sequence ID" value="GBP39600.1"/>
    <property type="molecule type" value="Genomic_DNA"/>
</dbReference>
<evidence type="ECO:0000256" key="12">
    <source>
        <dbReference type="RuleBase" id="RU003519"/>
    </source>
</evidence>
<sequence>MHENDVSARKQKAPLRRGGARVARSGPESRWSSLRNESRVRVTALQLFPRLSRYTHTFFFHGRFTLRDCGTDSRRAKTDGFEVARTTAGERARSRGKISIETDRWIFLQILTDKSIAVRQECGAHSVVDGGAGGAAPAPQGGGRRGLFRAPPPDTELLQFAAQLAANKRLFAGLSDRLCDEPELAHADNARCWTGEGVGEYTKPLVTSNSLSDQRYNPEVSDVTPLPRVAALADQLRHARQVLVSHKWSSSPTAEAFMQGDEAEVEHDMGSGSGRSLDDSPDYDADGSGDGSGHGPDITLNKGAIEEVATQKPSAAVSFEPSTSFAFVSMIFIFHLT</sequence>
<dbReference type="STRING" id="151549.A0A4C1VM64"/>
<feature type="region of interest" description="Disordered" evidence="13">
    <location>
        <begin position="1"/>
        <end position="30"/>
    </location>
</feature>
<dbReference type="PANTHER" id="PTHR10822">
    <property type="entry name" value="GLYPICAN"/>
    <property type="match status" value="1"/>
</dbReference>
<keyword evidence="9 12" id="KW-0357">Heparan sulfate</keyword>
<dbReference type="GO" id="GO:0005576">
    <property type="term" value="C:extracellular region"/>
    <property type="evidence" value="ECO:0007669"/>
    <property type="project" value="TreeGrafter"/>
</dbReference>
<protein>
    <submittedName>
        <fullName evidence="14">Glypican-5</fullName>
    </submittedName>
</protein>
<evidence type="ECO:0000256" key="10">
    <source>
        <dbReference type="ARBA" id="ARBA00023288"/>
    </source>
</evidence>
<dbReference type="GO" id="GO:0016477">
    <property type="term" value="P:cell migration"/>
    <property type="evidence" value="ECO:0007669"/>
    <property type="project" value="TreeGrafter"/>
</dbReference>
<keyword evidence="3" id="KW-1003">Cell membrane</keyword>
<accession>A0A4C1VM64</accession>
<evidence type="ECO:0000256" key="9">
    <source>
        <dbReference type="ARBA" id="ARBA00023207"/>
    </source>
</evidence>
<keyword evidence="5" id="KW-0732">Signal</keyword>
<dbReference type="GO" id="GO:0009986">
    <property type="term" value="C:cell surface"/>
    <property type="evidence" value="ECO:0007669"/>
    <property type="project" value="TreeGrafter"/>
</dbReference>
<dbReference type="GO" id="GO:1905475">
    <property type="term" value="P:regulation of protein localization to membrane"/>
    <property type="evidence" value="ECO:0007669"/>
    <property type="project" value="TreeGrafter"/>
</dbReference>
<keyword evidence="6 12" id="KW-0654">Proteoglycan</keyword>
<evidence type="ECO:0000256" key="6">
    <source>
        <dbReference type="ARBA" id="ARBA00022974"/>
    </source>
</evidence>
<evidence type="ECO:0000256" key="1">
    <source>
        <dbReference type="ARBA" id="ARBA00004609"/>
    </source>
</evidence>
<evidence type="ECO:0000256" key="8">
    <source>
        <dbReference type="ARBA" id="ARBA00023180"/>
    </source>
</evidence>
<evidence type="ECO:0000313" key="15">
    <source>
        <dbReference type="Proteomes" id="UP000299102"/>
    </source>
</evidence>
<proteinExistence type="inferred from homology"/>
<keyword evidence="10 12" id="KW-0449">Lipoprotein</keyword>
<evidence type="ECO:0000256" key="4">
    <source>
        <dbReference type="ARBA" id="ARBA00022622"/>
    </source>
</evidence>
<dbReference type="OrthoDB" id="6380619at2759"/>
<comment type="subcellular location">
    <subcellularLocation>
        <location evidence="1 12">Cell membrane</location>
        <topology evidence="1 12">Lipid-anchor</topology>
        <topology evidence="1 12">GPI-anchor</topology>
    </subcellularLocation>
</comment>
<dbReference type="Proteomes" id="UP000299102">
    <property type="component" value="Unassembled WGS sequence"/>
</dbReference>
<keyword evidence="4 12" id="KW-0336">GPI-anchor</keyword>
<evidence type="ECO:0000256" key="11">
    <source>
        <dbReference type="RuleBase" id="RU003518"/>
    </source>
</evidence>
<organism evidence="14 15">
    <name type="scientific">Eumeta variegata</name>
    <name type="common">Bagworm moth</name>
    <name type="synonym">Eumeta japonica</name>
    <dbReference type="NCBI Taxonomy" id="151549"/>
    <lineage>
        <taxon>Eukaryota</taxon>
        <taxon>Metazoa</taxon>
        <taxon>Ecdysozoa</taxon>
        <taxon>Arthropoda</taxon>
        <taxon>Hexapoda</taxon>
        <taxon>Insecta</taxon>
        <taxon>Pterygota</taxon>
        <taxon>Neoptera</taxon>
        <taxon>Endopterygota</taxon>
        <taxon>Lepidoptera</taxon>
        <taxon>Glossata</taxon>
        <taxon>Ditrysia</taxon>
        <taxon>Tineoidea</taxon>
        <taxon>Psychidae</taxon>
        <taxon>Oiketicinae</taxon>
        <taxon>Eumeta</taxon>
    </lineage>
</organism>
<comment type="function">
    <text evidence="12">Cell surface proteoglycan.</text>
</comment>
<gene>
    <name evidence="14" type="primary">GPC5</name>
    <name evidence="14" type="ORF">EVAR_26683_1</name>
</gene>
<evidence type="ECO:0000256" key="7">
    <source>
        <dbReference type="ARBA" id="ARBA00023136"/>
    </source>
</evidence>
<feature type="region of interest" description="Disordered" evidence="13">
    <location>
        <begin position="253"/>
        <end position="299"/>
    </location>
</feature>
<name>A0A4C1VM64_EUMVA</name>
<dbReference type="GO" id="GO:0098552">
    <property type="term" value="C:side of membrane"/>
    <property type="evidence" value="ECO:0007669"/>
    <property type="project" value="UniProtKB-KW"/>
</dbReference>
<feature type="compositionally biased region" description="Basic residues" evidence="13">
    <location>
        <begin position="9"/>
        <end position="19"/>
    </location>
</feature>
<dbReference type="Pfam" id="PF01153">
    <property type="entry name" value="Glypican"/>
    <property type="match status" value="1"/>
</dbReference>
<dbReference type="InterPro" id="IPR001863">
    <property type="entry name" value="Glypican"/>
</dbReference>
<reference evidence="14 15" key="1">
    <citation type="journal article" date="2019" name="Commun. Biol.">
        <title>The bagworm genome reveals a unique fibroin gene that provides high tensile strength.</title>
        <authorList>
            <person name="Kono N."/>
            <person name="Nakamura H."/>
            <person name="Ohtoshi R."/>
            <person name="Tomita M."/>
            <person name="Numata K."/>
            <person name="Arakawa K."/>
        </authorList>
    </citation>
    <scope>NUCLEOTIDE SEQUENCE [LARGE SCALE GENOMIC DNA]</scope>
</reference>
<comment type="similarity">
    <text evidence="2 11">Belongs to the glypican family.</text>
</comment>
<dbReference type="GO" id="GO:0005886">
    <property type="term" value="C:plasma membrane"/>
    <property type="evidence" value="ECO:0007669"/>
    <property type="project" value="UniProtKB-SubCell"/>
</dbReference>
<evidence type="ECO:0000313" key="14">
    <source>
        <dbReference type="EMBL" id="GBP39600.1"/>
    </source>
</evidence>